<gene>
    <name evidence="1" type="ORF">SYYSPA8_33760</name>
</gene>
<dbReference type="EMBL" id="BSBI01000019">
    <property type="protein sequence ID" value="GLF99371.1"/>
    <property type="molecule type" value="Genomic_DNA"/>
</dbReference>
<dbReference type="Proteomes" id="UP001291653">
    <property type="component" value="Unassembled WGS sequence"/>
</dbReference>
<proteinExistence type="predicted"/>
<keyword evidence="2" id="KW-1185">Reference proteome</keyword>
<reference evidence="1 2" key="1">
    <citation type="submission" date="2022-10" db="EMBL/GenBank/DDBJ databases">
        <title>Draft genome sequence of Streptomyces sp. YSPA8.</title>
        <authorList>
            <person name="Moriuchi R."/>
            <person name="Dohra H."/>
            <person name="Yamamura H."/>
            <person name="Kodani S."/>
        </authorList>
    </citation>
    <scope>NUCLEOTIDE SEQUENCE [LARGE SCALE GENOMIC DNA]</scope>
    <source>
        <strain evidence="1 2">YSPA8</strain>
    </source>
</reference>
<sequence length="39" mass="4312">MRSRFSALTTLVFLVLWGISVGMITMGIAQDINTLCRPV</sequence>
<evidence type="ECO:0000313" key="2">
    <source>
        <dbReference type="Proteomes" id="UP001291653"/>
    </source>
</evidence>
<protein>
    <submittedName>
        <fullName evidence="1">Uncharacterized protein</fullName>
    </submittedName>
</protein>
<name>A0ABQ5P9Z2_9ACTN</name>
<comment type="caution">
    <text evidence="1">The sequence shown here is derived from an EMBL/GenBank/DDBJ whole genome shotgun (WGS) entry which is preliminary data.</text>
</comment>
<accession>A0ABQ5P9Z2</accession>
<organism evidence="1 2">
    <name type="scientific">Streptomyces yaizuensis</name>
    <dbReference type="NCBI Taxonomy" id="2989713"/>
    <lineage>
        <taxon>Bacteria</taxon>
        <taxon>Bacillati</taxon>
        <taxon>Actinomycetota</taxon>
        <taxon>Actinomycetes</taxon>
        <taxon>Kitasatosporales</taxon>
        <taxon>Streptomycetaceae</taxon>
        <taxon>Streptomyces</taxon>
    </lineage>
</organism>
<evidence type="ECO:0000313" key="1">
    <source>
        <dbReference type="EMBL" id="GLF99371.1"/>
    </source>
</evidence>